<dbReference type="AlphaFoldDB" id="A0A1V9YYR6"/>
<evidence type="ECO:0000256" key="1">
    <source>
        <dbReference type="SAM" id="MobiDB-lite"/>
    </source>
</evidence>
<protein>
    <submittedName>
        <fullName evidence="2">Uncharacterized protein</fullName>
    </submittedName>
</protein>
<name>A0A1V9YYR6_9STRA</name>
<sequence length="795" mass="88106">MGGSSIPADFKSVNGAYTLYLGNNGRNPINRNGHRLPRHFDKPEPTSTQNQAVLALLTQGQDVLNMILPPSGGFFFALNGKKVVDVDKNGIAFGNNGTKYGLPQLKKLAEVAVAKLSDGEKMTKAKYFAAMNSSTTVNNSVNIDWARHPPQMRYPPPNASISMEVFFFTISQTAMNDSQLAARAKLPLPLVGMGLNTEIHIPQDTSKQIWLDQASMNDPNASVRLLSLPRLGAITSCNNETISVGEAIPDRCIIFSSVPGQSNANMPLSNKYAILERQEPYATIHFGLLNGLSNASIDVFVDATKSKMKDLPVQTSLILAPPYSFFSRAKYHEQAFFTFALESTLPDDETIFRVVVQSALMGGRLNTTNDFLSSTLVRDYCPFDKHLNAVCLARDNGSTGVSFELLGVNQDPTRLAFRGTLNQISNALSNISLDNWRHQPHNATISLKIEALSNTTTIKPLDHKIKVYFTHENPSNSTSCTNLFGILPLCSESFSNGSVLASLVLIGIASIICKSKKRKVAHQVKKLRAMYMVANEDEFNGILDQLLRVVLEPNLQAATILWELSRGCPEQQLCIETLCLALSFNQMMPIFLGKLWRKAMMDEYDALMSFTRFYFKFIGQSWVCQVLQDTIVQQDNLTTILQHNIIKYIDSLPLEIILLTEVIVQEWRSSSPANAFMNLLIAPALASMDIAIECSVSDDLHHAFARRSHEFYAPEPREANFCVLHGELMEYILLHLHCLCAHHVDMIAQELNVPLDEEAPAVGTRIQEIILALGPPAFDLNTLLRLTRDGAQLST</sequence>
<organism evidence="2 3">
    <name type="scientific">Thraustotheca clavata</name>
    <dbReference type="NCBI Taxonomy" id="74557"/>
    <lineage>
        <taxon>Eukaryota</taxon>
        <taxon>Sar</taxon>
        <taxon>Stramenopiles</taxon>
        <taxon>Oomycota</taxon>
        <taxon>Saprolegniomycetes</taxon>
        <taxon>Saprolegniales</taxon>
        <taxon>Achlyaceae</taxon>
        <taxon>Thraustotheca</taxon>
    </lineage>
</organism>
<gene>
    <name evidence="2" type="ORF">THRCLA_09142</name>
</gene>
<evidence type="ECO:0000313" key="2">
    <source>
        <dbReference type="EMBL" id="OQR90949.1"/>
    </source>
</evidence>
<proteinExistence type="predicted"/>
<reference evidence="2 3" key="1">
    <citation type="journal article" date="2014" name="Genome Biol. Evol.">
        <title>The secreted proteins of Achlya hypogyna and Thraustotheca clavata identify the ancestral oomycete secretome and reveal gene acquisitions by horizontal gene transfer.</title>
        <authorList>
            <person name="Misner I."/>
            <person name="Blouin N."/>
            <person name="Leonard G."/>
            <person name="Richards T.A."/>
            <person name="Lane C.E."/>
        </authorList>
    </citation>
    <scope>NUCLEOTIDE SEQUENCE [LARGE SCALE GENOMIC DNA]</scope>
    <source>
        <strain evidence="2 3">ATCC 34112</strain>
    </source>
</reference>
<dbReference type="Proteomes" id="UP000243217">
    <property type="component" value="Unassembled WGS sequence"/>
</dbReference>
<comment type="caution">
    <text evidence="2">The sequence shown here is derived from an EMBL/GenBank/DDBJ whole genome shotgun (WGS) entry which is preliminary data.</text>
</comment>
<dbReference type="OrthoDB" id="73937at2759"/>
<dbReference type="EMBL" id="JNBS01002471">
    <property type="protein sequence ID" value="OQR90949.1"/>
    <property type="molecule type" value="Genomic_DNA"/>
</dbReference>
<evidence type="ECO:0000313" key="3">
    <source>
        <dbReference type="Proteomes" id="UP000243217"/>
    </source>
</evidence>
<accession>A0A1V9YYR6</accession>
<feature type="region of interest" description="Disordered" evidence="1">
    <location>
        <begin position="27"/>
        <end position="46"/>
    </location>
</feature>
<keyword evidence="3" id="KW-1185">Reference proteome</keyword>